<proteinExistence type="predicted"/>
<evidence type="ECO:0000313" key="4">
    <source>
        <dbReference type="EMBL" id="NKX86944.1"/>
    </source>
</evidence>
<dbReference type="Gene3D" id="3.40.50.12780">
    <property type="entry name" value="N-terminal domain of ligase-like"/>
    <property type="match status" value="1"/>
</dbReference>
<sequence>MSATANGFVPADSSSLYEIVSDAARRDPARPSLCAADGTQLTTGELDTRVRGLASALLDRGVAAGDRVAVLGRTSLEWALLDCAAMAVGAVIVPVYPTSSPAQIAHILSDSGSRFHAAETADDAARLTDAGASGTVWSFAEIGSWAEGVEHADLDARIAAVGAADLAMIVYTSGTTGLAKGCMISHRNMYVTAANTARQTEGIFDGTTVLALPLSHVFGQTILFACLYGGSRTHLLPGVPDLVPALATLRPTFLALIPYALEKIRKHVRALLTEGQEDAAVERGLTLLAEGAAPTATDEAVAAAFGGRLRYVISGGASLDDTTVGFYAGFGVVILNCYGLTEAATAVTVSAPSTNRLGTVGRPIPGTEVGIGADGEVLVRGPHVSPGYWGAAADQRSVDADGWLHTGDIGELDDGHLRITGRKKEILVTSGGKNVAPTPLEDRVRLHPLVSNCMVVGDGRRFVTALITLDAERYAKWRAEHPDDDPAETIQAAVDEANSLVSRPESIRAFRIVDGDFTVDAGLLTSSLKLRRAAIAETYSGEIDQLYMSRG</sequence>
<protein>
    <submittedName>
        <fullName evidence="4">Long-chain fatty acid--CoA ligase</fullName>
    </submittedName>
</protein>
<comment type="caution">
    <text evidence="4">The sequence shown here is derived from an EMBL/GenBank/DDBJ whole genome shotgun (WGS) entry which is preliminary data.</text>
</comment>
<dbReference type="EMBL" id="JAAXOM010000001">
    <property type="protein sequence ID" value="NKX86944.1"/>
    <property type="molecule type" value="Genomic_DNA"/>
</dbReference>
<reference evidence="4 5" key="1">
    <citation type="submission" date="2020-04" db="EMBL/GenBank/DDBJ databases">
        <title>MicrobeNet Type strains.</title>
        <authorList>
            <person name="Nicholson A.C."/>
        </authorList>
    </citation>
    <scope>NUCLEOTIDE SEQUENCE [LARGE SCALE GENOMIC DNA]</scope>
    <source>
        <strain evidence="4 5">DSM 44960</strain>
    </source>
</reference>
<dbReference type="Proteomes" id="UP000572007">
    <property type="component" value="Unassembled WGS sequence"/>
</dbReference>
<name>A0A846W2G2_9NOCA</name>
<evidence type="ECO:0000256" key="1">
    <source>
        <dbReference type="ARBA" id="ARBA00022741"/>
    </source>
</evidence>
<accession>A0A846W2G2</accession>
<keyword evidence="1" id="KW-0547">Nucleotide-binding</keyword>
<feature type="domain" description="AMP-dependent synthetase/ligase" evidence="3">
    <location>
        <begin position="22"/>
        <end position="389"/>
    </location>
</feature>
<dbReference type="CDD" id="cd05907">
    <property type="entry name" value="VL_LC_FACS_like"/>
    <property type="match status" value="1"/>
</dbReference>
<dbReference type="GO" id="GO:0004467">
    <property type="term" value="F:long-chain fatty acid-CoA ligase activity"/>
    <property type="evidence" value="ECO:0007669"/>
    <property type="project" value="TreeGrafter"/>
</dbReference>
<dbReference type="PANTHER" id="PTHR43272:SF33">
    <property type="entry name" value="AMP-BINDING DOMAIN-CONTAINING PROTEIN-RELATED"/>
    <property type="match status" value="1"/>
</dbReference>
<evidence type="ECO:0000313" key="5">
    <source>
        <dbReference type="Proteomes" id="UP000572007"/>
    </source>
</evidence>
<dbReference type="Pfam" id="PF23562">
    <property type="entry name" value="AMP-binding_C_3"/>
    <property type="match status" value="1"/>
</dbReference>
<keyword evidence="4" id="KW-0436">Ligase</keyword>
<evidence type="ECO:0000259" key="3">
    <source>
        <dbReference type="Pfam" id="PF00501"/>
    </source>
</evidence>
<dbReference type="InterPro" id="IPR020845">
    <property type="entry name" value="AMP-binding_CS"/>
</dbReference>
<dbReference type="GO" id="GO:0005524">
    <property type="term" value="F:ATP binding"/>
    <property type="evidence" value="ECO:0007669"/>
    <property type="project" value="UniProtKB-KW"/>
</dbReference>
<dbReference type="InterPro" id="IPR000873">
    <property type="entry name" value="AMP-dep_synth/lig_dom"/>
</dbReference>
<organism evidence="4 5">
    <name type="scientific">Nocardia coubleae</name>
    <dbReference type="NCBI Taxonomy" id="356147"/>
    <lineage>
        <taxon>Bacteria</taxon>
        <taxon>Bacillati</taxon>
        <taxon>Actinomycetota</taxon>
        <taxon>Actinomycetes</taxon>
        <taxon>Mycobacteriales</taxon>
        <taxon>Nocardiaceae</taxon>
        <taxon>Nocardia</taxon>
    </lineage>
</organism>
<dbReference type="Pfam" id="PF00501">
    <property type="entry name" value="AMP-binding"/>
    <property type="match status" value="1"/>
</dbReference>
<dbReference type="PROSITE" id="PS00455">
    <property type="entry name" value="AMP_BINDING"/>
    <property type="match status" value="1"/>
</dbReference>
<dbReference type="GO" id="GO:0016020">
    <property type="term" value="C:membrane"/>
    <property type="evidence" value="ECO:0007669"/>
    <property type="project" value="TreeGrafter"/>
</dbReference>
<dbReference type="InterPro" id="IPR042099">
    <property type="entry name" value="ANL_N_sf"/>
</dbReference>
<keyword evidence="5" id="KW-1185">Reference proteome</keyword>
<evidence type="ECO:0000256" key="2">
    <source>
        <dbReference type="ARBA" id="ARBA00022840"/>
    </source>
</evidence>
<gene>
    <name evidence="4" type="ORF">HGA10_06410</name>
</gene>
<dbReference type="AlphaFoldDB" id="A0A846W2G2"/>
<dbReference type="SUPFAM" id="SSF56801">
    <property type="entry name" value="Acetyl-CoA synthetase-like"/>
    <property type="match status" value="1"/>
</dbReference>
<keyword evidence="2" id="KW-0067">ATP-binding</keyword>
<dbReference type="PANTHER" id="PTHR43272">
    <property type="entry name" value="LONG-CHAIN-FATTY-ACID--COA LIGASE"/>
    <property type="match status" value="1"/>
</dbReference>